<organism evidence="11">
    <name type="scientific">Melampsora larici-populina (strain 98AG31 / pathotype 3-4-7)</name>
    <name type="common">Poplar leaf rust fungus</name>
    <dbReference type="NCBI Taxonomy" id="747676"/>
    <lineage>
        <taxon>Eukaryota</taxon>
        <taxon>Fungi</taxon>
        <taxon>Dikarya</taxon>
        <taxon>Basidiomycota</taxon>
        <taxon>Pucciniomycotina</taxon>
        <taxon>Pucciniomycetes</taxon>
        <taxon>Pucciniales</taxon>
        <taxon>Melampsoraceae</taxon>
        <taxon>Melampsora</taxon>
    </lineage>
</organism>
<dbReference type="GO" id="GO:0006506">
    <property type="term" value="P:GPI anchor biosynthetic process"/>
    <property type="evidence" value="ECO:0007669"/>
    <property type="project" value="UniProtKB-UniPathway"/>
</dbReference>
<evidence type="ECO:0000256" key="3">
    <source>
        <dbReference type="ARBA" id="ARBA00010026"/>
    </source>
</evidence>
<comment type="subcellular location">
    <subcellularLocation>
        <location evidence="1">Endoplasmic reticulum membrane</location>
        <topology evidence="1">Multi-pass membrane protein</topology>
    </subcellularLocation>
</comment>
<dbReference type="GO" id="GO:0042765">
    <property type="term" value="C:GPI-anchor transamidase complex"/>
    <property type="evidence" value="ECO:0007669"/>
    <property type="project" value="InterPro"/>
</dbReference>
<dbReference type="GeneID" id="18926052"/>
<comment type="similarity">
    <text evidence="3">Belongs to the PIGU family.</text>
</comment>
<evidence type="ECO:0000256" key="6">
    <source>
        <dbReference type="ARBA" id="ARBA00022824"/>
    </source>
</evidence>
<feature type="transmembrane region" description="Helical" evidence="9">
    <location>
        <begin position="393"/>
        <end position="410"/>
    </location>
</feature>
<feature type="transmembrane region" description="Helical" evidence="9">
    <location>
        <begin position="190"/>
        <end position="215"/>
    </location>
</feature>
<proteinExistence type="inferred from homology"/>
<dbReference type="PANTHER" id="PTHR13121">
    <property type="entry name" value="GPI TRANSAMIDASE COMPONENT PIG-U"/>
    <property type="match status" value="1"/>
</dbReference>
<evidence type="ECO:0000256" key="5">
    <source>
        <dbReference type="ARBA" id="ARBA00022692"/>
    </source>
</evidence>
<dbReference type="VEuPathDB" id="FungiDB:MELLADRAFT_117611"/>
<evidence type="ECO:0000256" key="4">
    <source>
        <dbReference type="ARBA" id="ARBA00022502"/>
    </source>
</evidence>
<dbReference type="RefSeq" id="XP_007414462.1">
    <property type="nucleotide sequence ID" value="XM_007414400.1"/>
</dbReference>
<name>F4RZD1_MELLP</name>
<dbReference type="OrthoDB" id="549017at2759"/>
<keyword evidence="11" id="KW-1185">Reference proteome</keyword>
<evidence type="ECO:0000256" key="7">
    <source>
        <dbReference type="ARBA" id="ARBA00022989"/>
    </source>
</evidence>
<dbReference type="UniPathway" id="UPA00196"/>
<dbReference type="GO" id="GO:0016255">
    <property type="term" value="P:attachment of GPI anchor to protein"/>
    <property type="evidence" value="ECO:0007669"/>
    <property type="project" value="InterPro"/>
</dbReference>
<evidence type="ECO:0000313" key="11">
    <source>
        <dbReference type="Proteomes" id="UP000001072"/>
    </source>
</evidence>
<dbReference type="Proteomes" id="UP000001072">
    <property type="component" value="Unassembled WGS sequence"/>
</dbReference>
<keyword evidence="5 9" id="KW-0812">Transmembrane</keyword>
<dbReference type="EMBL" id="GL883132">
    <property type="protein sequence ID" value="EGG02205.1"/>
    <property type="molecule type" value="Genomic_DNA"/>
</dbReference>
<keyword evidence="4" id="KW-0337">GPI-anchor biosynthesis</keyword>
<keyword evidence="8 9" id="KW-0472">Membrane</keyword>
<dbReference type="eggNOG" id="KOG2552">
    <property type="taxonomic scope" value="Eukaryota"/>
</dbReference>
<dbReference type="PANTHER" id="PTHR13121:SF0">
    <property type="entry name" value="PHOSPHATIDYLINOSITOL GLYCAN ANCHOR BIOSYNTHESIS CLASS U PROTEIN"/>
    <property type="match status" value="1"/>
</dbReference>
<evidence type="ECO:0000256" key="9">
    <source>
        <dbReference type="SAM" id="Phobius"/>
    </source>
</evidence>
<dbReference type="FunCoup" id="F4RZD1">
    <property type="interactions" value="469"/>
</dbReference>
<gene>
    <name evidence="10" type="ORF">MELLADRAFT_117611</name>
</gene>
<evidence type="ECO:0000313" key="10">
    <source>
        <dbReference type="EMBL" id="EGG02205.1"/>
    </source>
</evidence>
<feature type="transmembrane region" description="Helical" evidence="9">
    <location>
        <begin position="85"/>
        <end position="106"/>
    </location>
</feature>
<protein>
    <submittedName>
        <fullName evidence="10">Uncharacterized protein</fullName>
    </submittedName>
</protein>
<dbReference type="KEGG" id="mlr:MELLADRAFT_117611"/>
<reference evidence="11" key="1">
    <citation type="journal article" date="2011" name="Proc. Natl. Acad. Sci. U.S.A.">
        <title>Obligate biotrophy features unraveled by the genomic analysis of rust fungi.</title>
        <authorList>
            <person name="Duplessis S."/>
            <person name="Cuomo C.A."/>
            <person name="Lin Y.-C."/>
            <person name="Aerts A."/>
            <person name="Tisserant E."/>
            <person name="Veneault-Fourrey C."/>
            <person name="Joly D.L."/>
            <person name="Hacquard S."/>
            <person name="Amselem J."/>
            <person name="Cantarel B.L."/>
            <person name="Chiu R."/>
            <person name="Coutinho P.M."/>
            <person name="Feau N."/>
            <person name="Field M."/>
            <person name="Frey P."/>
            <person name="Gelhaye E."/>
            <person name="Goldberg J."/>
            <person name="Grabherr M.G."/>
            <person name="Kodira C.D."/>
            <person name="Kohler A."/>
            <person name="Kuees U."/>
            <person name="Lindquist E.A."/>
            <person name="Lucas S.M."/>
            <person name="Mago R."/>
            <person name="Mauceli E."/>
            <person name="Morin E."/>
            <person name="Murat C."/>
            <person name="Pangilinan J.L."/>
            <person name="Park R."/>
            <person name="Pearson M."/>
            <person name="Quesneville H."/>
            <person name="Rouhier N."/>
            <person name="Sakthikumar S."/>
            <person name="Salamov A.A."/>
            <person name="Schmutz J."/>
            <person name="Selles B."/>
            <person name="Shapiro H."/>
            <person name="Tanguay P."/>
            <person name="Tuskan G.A."/>
            <person name="Henrissat B."/>
            <person name="Van de Peer Y."/>
            <person name="Rouze P."/>
            <person name="Ellis J.G."/>
            <person name="Dodds P.N."/>
            <person name="Schein J.E."/>
            <person name="Zhong S."/>
            <person name="Hamelin R.C."/>
            <person name="Grigoriev I.V."/>
            <person name="Szabo L.J."/>
            <person name="Martin F."/>
        </authorList>
    </citation>
    <scope>NUCLEOTIDE SEQUENCE [LARGE SCALE GENOMIC DNA]</scope>
    <source>
        <strain evidence="11">98AG31 / pathotype 3-4-7</strain>
    </source>
</reference>
<sequence length="449" mass="51836">MSTKTFPNQSQSPITNTIIIITYFFIRIGLEIKLNSNPSSLFHSIINRPEIVTPITGWKELQEGVYLFKNGYDPYQGDIFHQSPLLLYLFSIVSNPISISLVYAFIDCCSAYLSLSLFRFKSTDLGSGASSSWKDHGWVLDLVRNVRDWQFLICYLCFPLQLFTSLSKSTIVFTNLFILISLKASLKNQLALSMFSLSIATHLSVYPILLLPSTISIICEKKHGLNSTWSTQSTTIFQSISIYVSHFGTLIWLFPFRISKSVFLSHLNVNQNLNPNLGLHWYFSIEIFDHFRLFFNLVFQLHLLIYLIPFLIKFKNERVFGFVLMNGIVSIFKSYPSIGDVTFANTLFLLTYPELISHLRHPILTITFYIYSLSLLPTFYYQWIHLGSGNVNFYYASTLVWSVSNGFFWIDNLSSLLKLQFQKDLKRLKELDGIRDWVLDEEVEAIVQS</sequence>
<feature type="transmembrane region" description="Helical" evidence="9">
    <location>
        <begin position="12"/>
        <end position="30"/>
    </location>
</feature>
<dbReference type="AlphaFoldDB" id="F4RZD1"/>
<accession>F4RZD1</accession>
<evidence type="ECO:0000256" key="1">
    <source>
        <dbReference type="ARBA" id="ARBA00004477"/>
    </source>
</evidence>
<dbReference type="InParanoid" id="F4RZD1"/>
<evidence type="ECO:0000256" key="2">
    <source>
        <dbReference type="ARBA" id="ARBA00004687"/>
    </source>
</evidence>
<feature type="transmembrane region" description="Helical" evidence="9">
    <location>
        <begin position="363"/>
        <end position="381"/>
    </location>
</feature>
<dbReference type="Pfam" id="PF06728">
    <property type="entry name" value="PIG-U"/>
    <property type="match status" value="1"/>
</dbReference>
<feature type="transmembrane region" description="Helical" evidence="9">
    <location>
        <begin position="149"/>
        <end position="178"/>
    </location>
</feature>
<dbReference type="InterPro" id="IPR009600">
    <property type="entry name" value="PIG-U"/>
</dbReference>
<feature type="transmembrane region" description="Helical" evidence="9">
    <location>
        <begin position="235"/>
        <end position="254"/>
    </location>
</feature>
<dbReference type="HOGENOM" id="CLU_030193_0_0_1"/>
<keyword evidence="7 9" id="KW-1133">Transmembrane helix</keyword>
<feature type="transmembrane region" description="Helical" evidence="9">
    <location>
        <begin position="293"/>
        <end position="312"/>
    </location>
</feature>
<keyword evidence="6" id="KW-0256">Endoplasmic reticulum</keyword>
<evidence type="ECO:0000256" key="8">
    <source>
        <dbReference type="ARBA" id="ARBA00023136"/>
    </source>
</evidence>
<dbReference type="STRING" id="747676.F4RZD1"/>
<comment type="pathway">
    <text evidence="2">Glycolipid biosynthesis; glycosylphosphatidylinositol-anchor biosynthesis.</text>
</comment>